<dbReference type="OrthoDB" id="7063672at2"/>
<dbReference type="HOGENOM" id="CLU_2341021_0_0_5"/>
<evidence type="ECO:0000313" key="1">
    <source>
        <dbReference type="EMBL" id="AHE55266.1"/>
    </source>
</evidence>
<dbReference type="EMBL" id="CP006644">
    <property type="protein sequence ID" value="AHE55266.1"/>
    <property type="molecule type" value="Genomic_DNA"/>
</dbReference>
<sequence>MITDLLIDGMLSGTGVRDAVNGGYLQPAAIELSASLVSDLSDWQRKYEDAHFAGFPENAVTVLDEEGLTLLSRVQAERPDKSVGYFSNGRMTRLA</sequence>
<name>W0ADV1_9SPHN</name>
<dbReference type="AlphaFoldDB" id="W0ADV1"/>
<proteinExistence type="predicted"/>
<gene>
    <name evidence="1" type="ORF">NX02_17985</name>
</gene>
<keyword evidence="2" id="KW-1185">Reference proteome</keyword>
<accession>W0ADV1</accession>
<dbReference type="Proteomes" id="UP000018851">
    <property type="component" value="Chromosome"/>
</dbReference>
<evidence type="ECO:0000313" key="2">
    <source>
        <dbReference type="Proteomes" id="UP000018851"/>
    </source>
</evidence>
<reference evidence="1 2" key="1">
    <citation type="submission" date="2013-07" db="EMBL/GenBank/DDBJ databases">
        <title>Completed genome of Sphingomonas sanxanigenens NX02.</title>
        <authorList>
            <person name="Ma T."/>
            <person name="Huang H."/>
            <person name="Wu M."/>
            <person name="Li X."/>
            <person name="Li G."/>
        </authorList>
    </citation>
    <scope>NUCLEOTIDE SEQUENCE [LARGE SCALE GENOMIC DNA]</scope>
    <source>
        <strain evidence="1 2">NX02</strain>
    </source>
</reference>
<protein>
    <submittedName>
        <fullName evidence="1">Uncharacterized protein</fullName>
    </submittedName>
</protein>
<organism evidence="1 2">
    <name type="scientific">Sphingomonas sanxanigenens DSM 19645 = NX02</name>
    <dbReference type="NCBI Taxonomy" id="1123269"/>
    <lineage>
        <taxon>Bacteria</taxon>
        <taxon>Pseudomonadati</taxon>
        <taxon>Pseudomonadota</taxon>
        <taxon>Alphaproteobacteria</taxon>
        <taxon>Sphingomonadales</taxon>
        <taxon>Sphingomonadaceae</taxon>
        <taxon>Sphingomonas</taxon>
    </lineage>
</organism>
<dbReference type="KEGG" id="ssan:NX02_17985"/>
<dbReference type="RefSeq" id="WP_025293448.1">
    <property type="nucleotide sequence ID" value="NZ_CP006644.1"/>
</dbReference>